<dbReference type="PANTHER" id="PTHR43003:SF13">
    <property type="entry name" value="DNA-3-METHYLADENINE GLYCOSYLASE 2"/>
    <property type="match status" value="1"/>
</dbReference>
<dbReference type="PANTHER" id="PTHR43003">
    <property type="entry name" value="DNA-3-METHYLADENINE GLYCOSYLASE"/>
    <property type="match status" value="1"/>
</dbReference>
<evidence type="ECO:0000256" key="5">
    <source>
        <dbReference type="ARBA" id="ARBA00022763"/>
    </source>
</evidence>
<accession>A0ABX7VB65</accession>
<dbReference type="Gene3D" id="3.40.10.10">
    <property type="entry name" value="DNA Methylphosphotriester Repair Domain"/>
    <property type="match status" value="1"/>
</dbReference>
<dbReference type="SMART" id="SM01009">
    <property type="entry name" value="AlkA_N"/>
    <property type="match status" value="1"/>
</dbReference>
<evidence type="ECO:0000256" key="2">
    <source>
        <dbReference type="ARBA" id="ARBA00001947"/>
    </source>
</evidence>
<keyword evidence="6" id="KW-0805">Transcription regulation</keyword>
<dbReference type="Pfam" id="PF02805">
    <property type="entry name" value="Ada_Zn_binding"/>
    <property type="match status" value="1"/>
</dbReference>
<protein>
    <recommendedName>
        <fullName evidence="3">DNA-3-methyladenine glycosylase II</fullName>
        <ecNumber evidence="3">3.2.2.21</ecNumber>
    </recommendedName>
</protein>
<keyword evidence="9" id="KW-0234">DNA repair</keyword>
<evidence type="ECO:0000256" key="4">
    <source>
        <dbReference type="ARBA" id="ARBA00022603"/>
    </source>
</evidence>
<evidence type="ECO:0000256" key="9">
    <source>
        <dbReference type="ARBA" id="ARBA00023204"/>
    </source>
</evidence>
<keyword evidence="12" id="KW-1185">Reference proteome</keyword>
<dbReference type="SMART" id="SM00478">
    <property type="entry name" value="ENDO3c"/>
    <property type="match status" value="1"/>
</dbReference>
<dbReference type="Gene3D" id="1.10.10.60">
    <property type="entry name" value="Homeodomain-like"/>
    <property type="match status" value="1"/>
</dbReference>
<dbReference type="InterPro" id="IPR004026">
    <property type="entry name" value="Ada_DNA_repair_Zn-bd"/>
</dbReference>
<keyword evidence="7" id="KW-0010">Activator</keyword>
<evidence type="ECO:0000256" key="3">
    <source>
        <dbReference type="ARBA" id="ARBA00012000"/>
    </source>
</evidence>
<dbReference type="InterPro" id="IPR011257">
    <property type="entry name" value="DNA_glycosylase"/>
</dbReference>
<dbReference type="InterPro" id="IPR018060">
    <property type="entry name" value="HTH_AraC"/>
</dbReference>
<dbReference type="SMART" id="SM00342">
    <property type="entry name" value="HTH_ARAC"/>
    <property type="match status" value="1"/>
</dbReference>
<keyword evidence="8" id="KW-0804">Transcription</keyword>
<dbReference type="Gene3D" id="1.10.340.30">
    <property type="entry name" value="Hypothetical protein, domain 2"/>
    <property type="match status" value="1"/>
</dbReference>
<proteinExistence type="predicted"/>
<dbReference type="SUPFAM" id="SSF46689">
    <property type="entry name" value="Homeodomain-like"/>
    <property type="match status" value="2"/>
</dbReference>
<dbReference type="InterPro" id="IPR003265">
    <property type="entry name" value="HhH-GPD_domain"/>
</dbReference>
<name>A0ABX7VB65_9GAMM</name>
<dbReference type="EMBL" id="CP072426">
    <property type="protein sequence ID" value="QTL38154.1"/>
    <property type="molecule type" value="Genomic_DNA"/>
</dbReference>
<evidence type="ECO:0000256" key="1">
    <source>
        <dbReference type="ARBA" id="ARBA00000086"/>
    </source>
</evidence>
<dbReference type="SUPFAM" id="SSF48150">
    <property type="entry name" value="DNA-glycosylase"/>
    <property type="match status" value="1"/>
</dbReference>
<dbReference type="SUPFAM" id="SSF57884">
    <property type="entry name" value="Ada DNA repair protein, N-terminal domain (N-Ada 10)"/>
    <property type="match status" value="1"/>
</dbReference>
<keyword evidence="4" id="KW-0489">Methyltransferase</keyword>
<dbReference type="PROSITE" id="PS01124">
    <property type="entry name" value="HTH_ARAC_FAMILY_2"/>
    <property type="match status" value="1"/>
</dbReference>
<dbReference type="EC" id="3.2.2.21" evidence="3"/>
<comment type="catalytic activity">
    <reaction evidence="1">
        <text>Hydrolysis of alkylated DNA, releasing 3-methyladenine, 3-methylguanine, 7-methylguanine and 7-methyladenine.</text>
        <dbReference type="EC" id="3.2.2.21"/>
    </reaction>
</comment>
<evidence type="ECO:0000256" key="8">
    <source>
        <dbReference type="ARBA" id="ARBA00023163"/>
    </source>
</evidence>
<dbReference type="Pfam" id="PF12833">
    <property type="entry name" value="HTH_18"/>
    <property type="match status" value="1"/>
</dbReference>
<evidence type="ECO:0000313" key="12">
    <source>
        <dbReference type="Proteomes" id="UP000665025"/>
    </source>
</evidence>
<evidence type="ECO:0000256" key="7">
    <source>
        <dbReference type="ARBA" id="ARBA00023159"/>
    </source>
</evidence>
<dbReference type="InterPro" id="IPR051912">
    <property type="entry name" value="Alkylbase_DNA_Glycosylase/TA"/>
</dbReference>
<dbReference type="Gene3D" id="3.30.310.20">
    <property type="entry name" value="DNA-3-methyladenine glycosylase AlkA, N-terminal domain"/>
    <property type="match status" value="1"/>
</dbReference>
<dbReference type="RefSeq" id="WP_209054243.1">
    <property type="nucleotide sequence ID" value="NZ_CP072426.1"/>
</dbReference>
<evidence type="ECO:0000256" key="6">
    <source>
        <dbReference type="ARBA" id="ARBA00023015"/>
    </source>
</evidence>
<comment type="cofactor">
    <cofactor evidence="2">
        <name>Zn(2+)</name>
        <dbReference type="ChEBI" id="CHEBI:29105"/>
    </cofactor>
</comment>
<dbReference type="SUPFAM" id="SSF55945">
    <property type="entry name" value="TATA-box binding protein-like"/>
    <property type="match status" value="1"/>
</dbReference>
<dbReference type="InterPro" id="IPR009057">
    <property type="entry name" value="Homeodomain-like_sf"/>
</dbReference>
<dbReference type="InterPro" id="IPR010316">
    <property type="entry name" value="AlkA_N"/>
</dbReference>
<dbReference type="Proteomes" id="UP000665025">
    <property type="component" value="Chromosome 2"/>
</dbReference>
<gene>
    <name evidence="11" type="ORF">J5X90_20660</name>
</gene>
<dbReference type="InterPro" id="IPR037046">
    <property type="entry name" value="AlkA_N_sf"/>
</dbReference>
<dbReference type="Pfam" id="PF06029">
    <property type="entry name" value="AlkA_N"/>
    <property type="match status" value="1"/>
</dbReference>
<dbReference type="InterPro" id="IPR035451">
    <property type="entry name" value="Ada-like_dom_sf"/>
</dbReference>
<keyword evidence="5" id="KW-0227">DNA damage</keyword>
<keyword evidence="4" id="KW-0808">Transferase</keyword>
<evidence type="ECO:0000259" key="10">
    <source>
        <dbReference type="PROSITE" id="PS01124"/>
    </source>
</evidence>
<feature type="domain" description="HTH araC/xylS-type" evidence="10">
    <location>
        <begin position="86"/>
        <end position="184"/>
    </location>
</feature>
<sequence>MFSSEVCEKARKSRDARFDGLFYVAVKSTGIYCRPICPAPAAKEHNVVYYQHGHSAAQAGFRPCIRCRPDSAPGSYAWMGTQTTAVRAKRMIDNGFLSGASVEQLAEKLGITARYLGKLFQQYYGIAPKQYALFKQCDLAKQLLQQTALPVTEVAYACGFNSQRRFNDAFSRLYQITPSSLRRGAEANRQIELMMAFRPPYNWQLLREFLAHRLIRGLEWLDDSSYGRNFTLGAYHGRFSAYFEGEQNRFRVLIEMNDLKGLPQVVSNIRRILDLDADAVFINAHLQQHCDGIVLQEGLRLPGIWAPFEAGIRAILGQQISVVAAKNLMIQLVEALGEPLQDGTYQFPGPAAIAASELAFFKMPERRKQAIIALSQHYVDAPDCAPESWLAIKGIGPWTVDYAKMRGLSAPDIYLGGDLGVQKAIDKVGQIDEPGCAPFRSYLTFHLWQQLAQTSTHAKE</sequence>
<reference evidence="11 12" key="1">
    <citation type="submission" date="2021-03" db="EMBL/GenBank/DDBJ databases">
        <title>Complete Genome of Pseudoalteromonas viridis Strain BBR56, a new biocontrol bacterial candidate.</title>
        <authorList>
            <person name="Handayani D.P."/>
            <person name="Isnansetyo A."/>
            <person name="Istiqomah I."/>
            <person name="Jumina J."/>
        </authorList>
    </citation>
    <scope>NUCLEOTIDE SEQUENCE [LARGE SCALE GENOMIC DNA]</scope>
    <source>
        <strain evidence="11 12">BBR56</strain>
    </source>
</reference>
<evidence type="ECO:0000313" key="11">
    <source>
        <dbReference type="EMBL" id="QTL38154.1"/>
    </source>
</evidence>
<organism evidence="11 12">
    <name type="scientific">Pseudoalteromonas viridis</name>
    <dbReference type="NCBI Taxonomy" id="339617"/>
    <lineage>
        <taxon>Bacteria</taxon>
        <taxon>Pseudomonadati</taxon>
        <taxon>Pseudomonadota</taxon>
        <taxon>Gammaproteobacteria</taxon>
        <taxon>Alteromonadales</taxon>
        <taxon>Pseudoalteromonadaceae</taxon>
        <taxon>Pseudoalteromonas</taxon>
    </lineage>
</organism>